<dbReference type="Proteomes" id="UP000279259">
    <property type="component" value="Unassembled WGS sequence"/>
</dbReference>
<evidence type="ECO:0000256" key="2">
    <source>
        <dbReference type="ARBA" id="ARBA00022448"/>
    </source>
</evidence>
<dbReference type="Pfam" id="PF23411">
    <property type="entry name" value="Beta-prop_Vps41"/>
    <property type="match status" value="1"/>
</dbReference>
<feature type="compositionally biased region" description="Basic and acidic residues" evidence="6">
    <location>
        <begin position="983"/>
        <end position="994"/>
    </location>
</feature>
<sequence length="1027" mass="113080">MSGASSLSSVASSSRQKLDDPPAGGTTEAHTPSTLGSAVSGRSRSSSSGSRKGKERDMGEDESDDGHQLSDEPREAGDEAQPAANQAAHHQSGNAVADGDSEEDEGDEDGGDEGSEEDSEGEEEEPSLKYSRLKGRIPEILAKDSASAIDVSPRVLAVGTHNGMVHVLSYEGAKVNSYRPHAASVTCLKMDEENDFVATASVEGRVVIHSLTSTESYAFDYKRPMRAIALEPGFAKKTTRAFVCGGMAGNLILQEKGWLGYKEQILHSGEGPIWAIEWRGNLIAWANDAGVKIYDTSSGTRIGYIDRGANAPRAELYQCTLLWKDDQTLLIAWADYIKIVRVRPRQRAAANSPPLVIEMTAIYQVDCMISGIASYGSSYVILAYVPPDAYVNEATDNPAEQRRKAANRPELRIINKGEEVSADALSLANFHMYGCNDYGLIKSRRTGEEVFFVVSPADVIVVRPRDEADHIEWLVERERYEEALDAAEKLQSAHGNALDAKAIGVRYMQHLVDQGDFERAAGLGPKVLKGDKDGWETWIHSFAQHQQLPAIIPHVPTRDPRLSRPVYEMILGHLLINDKDALLRTITSWPSDIYDMNAIMGAVQGELDATKDDPVLLECMGELHLIHRQPAKALPYFLRLRKPHVFDLIREHNLFTAVRDQALLLVDFDQQRAPPPAPGTSTALPGKQDGQNEKGKHGAAIQLLVDHTHSIPIDRVVSQLDAKPKYLYMYLDALFDKDPQFSLQFSDRMVELYAEYDVSRLMPFLRASNFYDLERAYTITKERDYVPEMVFLLGRMGNNKQALMLIIERLGDVQRAIDFAKEQADEDLWEDLLQYSETRPDFIRALLEHVGAEINPIRLIRRIRDGLEIPGLKPALVKILQASNLQVSLLEGCQAILNGDCALLAAVLQAAQTGGAKASPTTTCMVCRLPLTSPPPNYDHPTLSLLYLCKHPLHATCALPDPDIELPPKPEGAGLSHLLVSGEKGRGGTRERERELGGRLSYAAAVRVRVGRCPVCERGKGVGVKAE</sequence>
<dbReference type="SMART" id="SM00299">
    <property type="entry name" value="CLH"/>
    <property type="match status" value="1"/>
</dbReference>
<evidence type="ECO:0000256" key="4">
    <source>
        <dbReference type="PIRNR" id="PIRNR028921"/>
    </source>
</evidence>
<protein>
    <recommendedName>
        <fullName evidence="4">Vacuolar protein sorting-associated protein 41</fullName>
    </recommendedName>
</protein>
<evidence type="ECO:0000256" key="1">
    <source>
        <dbReference type="ARBA" id="ARBA00009582"/>
    </source>
</evidence>
<dbReference type="PANTHER" id="PTHR12616">
    <property type="entry name" value="VACUOLAR PROTEIN SORTING VPS41"/>
    <property type="match status" value="1"/>
</dbReference>
<feature type="compositionally biased region" description="Low complexity" evidence="6">
    <location>
        <begin position="80"/>
        <end position="91"/>
    </location>
</feature>
<comment type="caution">
    <text evidence="8">The sequence shown here is derived from an EMBL/GenBank/DDBJ whole genome shotgun (WGS) entry which is preliminary data.</text>
</comment>
<dbReference type="InterPro" id="IPR045111">
    <property type="entry name" value="Vps41/Vps8"/>
</dbReference>
<comment type="similarity">
    <text evidence="1 4">Belongs to the VPS41 family.</text>
</comment>
<feature type="region of interest" description="Disordered" evidence="6">
    <location>
        <begin position="975"/>
        <end position="994"/>
    </location>
</feature>
<keyword evidence="9" id="KW-1185">Reference proteome</keyword>
<dbReference type="InterPro" id="IPR000547">
    <property type="entry name" value="Clathrin_H-chain/VPS_repeat"/>
</dbReference>
<keyword evidence="4" id="KW-0926">Vacuole</keyword>
<dbReference type="InterPro" id="IPR015943">
    <property type="entry name" value="WD40/YVTN_repeat-like_dom_sf"/>
</dbReference>
<dbReference type="GO" id="GO:0000329">
    <property type="term" value="C:fungal-type vacuole membrane"/>
    <property type="evidence" value="ECO:0007669"/>
    <property type="project" value="UniProtKB-UniRule"/>
</dbReference>
<dbReference type="EMBL" id="RSCD01000008">
    <property type="protein sequence ID" value="RSH91324.1"/>
    <property type="molecule type" value="Genomic_DNA"/>
</dbReference>
<evidence type="ECO:0000313" key="8">
    <source>
        <dbReference type="EMBL" id="RSH91324.1"/>
    </source>
</evidence>
<dbReference type="GO" id="GO:0006623">
    <property type="term" value="P:protein targeting to vacuole"/>
    <property type="evidence" value="ECO:0007669"/>
    <property type="project" value="InterPro"/>
</dbReference>
<dbReference type="FunFam" id="1.25.40.10:FF:000350">
    <property type="entry name" value="Vacuolar protein sorting-associated protein 41 homolog"/>
    <property type="match status" value="1"/>
</dbReference>
<keyword evidence="2 4" id="KW-0813">Transport</keyword>
<accession>A0A427YJQ0</accession>
<comment type="subcellular location">
    <subcellularLocation>
        <location evidence="4">Vacuole</location>
    </subcellularLocation>
</comment>
<dbReference type="OrthoDB" id="244107at2759"/>
<keyword evidence="3 4" id="KW-0653">Protein transport</keyword>
<feature type="repeat" description="CHCR" evidence="5">
    <location>
        <begin position="701"/>
        <end position="845"/>
    </location>
</feature>
<dbReference type="Gene3D" id="2.130.10.10">
    <property type="entry name" value="YVTN repeat-like/Quinoprotein amine dehydrogenase"/>
    <property type="match status" value="1"/>
</dbReference>
<dbReference type="AlphaFoldDB" id="A0A427YJQ0"/>
<evidence type="ECO:0000259" key="7">
    <source>
        <dbReference type="Pfam" id="PF23411"/>
    </source>
</evidence>
<dbReference type="InterPro" id="IPR001680">
    <property type="entry name" value="WD40_rpt"/>
</dbReference>
<comment type="function">
    <text evidence="4">Required for vacuolar assembly and vacuolar traffic.</text>
</comment>
<gene>
    <name evidence="8" type="primary">VPS41</name>
    <name evidence="8" type="ORF">EHS25_009623</name>
</gene>
<dbReference type="Pfam" id="PF23556">
    <property type="entry name" value="TPR_Vps41"/>
    <property type="match status" value="1"/>
</dbReference>
<name>A0A427YJQ0_9TREE</name>
<dbReference type="PROSITE" id="PS50236">
    <property type="entry name" value="CHCR"/>
    <property type="match status" value="1"/>
</dbReference>
<feature type="compositionally biased region" description="Polar residues" evidence="6">
    <location>
        <begin position="28"/>
        <end position="37"/>
    </location>
</feature>
<reference evidence="8 9" key="1">
    <citation type="submission" date="2018-11" db="EMBL/GenBank/DDBJ databases">
        <title>Genome sequence of Saitozyma podzolica DSM 27192.</title>
        <authorList>
            <person name="Aliyu H."/>
            <person name="Gorte O."/>
            <person name="Ochsenreither K."/>
        </authorList>
    </citation>
    <scope>NUCLEOTIDE SEQUENCE [LARGE SCALE GENOMIC DNA]</scope>
    <source>
        <strain evidence="8 9">DSM 27192</strain>
    </source>
</reference>
<dbReference type="STRING" id="1890683.A0A427YJQ0"/>
<dbReference type="InterPro" id="IPR011990">
    <property type="entry name" value="TPR-like_helical_dom_sf"/>
</dbReference>
<dbReference type="SUPFAM" id="SSF50978">
    <property type="entry name" value="WD40 repeat-like"/>
    <property type="match status" value="1"/>
</dbReference>
<feature type="region of interest" description="Disordered" evidence="6">
    <location>
        <begin position="674"/>
        <end position="695"/>
    </location>
</feature>
<dbReference type="GO" id="GO:0016236">
    <property type="term" value="P:macroautophagy"/>
    <property type="evidence" value="ECO:0007669"/>
    <property type="project" value="TreeGrafter"/>
</dbReference>
<dbReference type="InterPro" id="IPR036322">
    <property type="entry name" value="WD40_repeat_dom_sf"/>
</dbReference>
<organism evidence="8 9">
    <name type="scientific">Saitozyma podzolica</name>
    <dbReference type="NCBI Taxonomy" id="1890683"/>
    <lineage>
        <taxon>Eukaryota</taxon>
        <taxon>Fungi</taxon>
        <taxon>Dikarya</taxon>
        <taxon>Basidiomycota</taxon>
        <taxon>Agaricomycotina</taxon>
        <taxon>Tremellomycetes</taxon>
        <taxon>Tremellales</taxon>
        <taxon>Trimorphomycetaceae</taxon>
        <taxon>Saitozyma</taxon>
    </lineage>
</organism>
<dbReference type="Gene3D" id="1.25.40.10">
    <property type="entry name" value="Tetratricopeptide repeat domain"/>
    <property type="match status" value="1"/>
</dbReference>
<feature type="compositionally biased region" description="Acidic residues" evidence="6">
    <location>
        <begin position="99"/>
        <end position="125"/>
    </location>
</feature>
<feature type="compositionally biased region" description="Low complexity" evidence="6">
    <location>
        <begin position="1"/>
        <end position="14"/>
    </location>
</feature>
<evidence type="ECO:0000256" key="6">
    <source>
        <dbReference type="SAM" id="MobiDB-lite"/>
    </source>
</evidence>
<dbReference type="PIRSF" id="PIRSF028921">
    <property type="entry name" value="VPS41"/>
    <property type="match status" value="1"/>
</dbReference>
<dbReference type="GO" id="GO:0030897">
    <property type="term" value="C:HOPS complex"/>
    <property type="evidence" value="ECO:0007669"/>
    <property type="project" value="UniProtKB-UniRule"/>
</dbReference>
<evidence type="ECO:0000256" key="3">
    <source>
        <dbReference type="ARBA" id="ARBA00022927"/>
    </source>
</evidence>
<feature type="region of interest" description="Disordered" evidence="6">
    <location>
        <begin position="1"/>
        <end position="132"/>
    </location>
</feature>
<dbReference type="InterPro" id="IPR016902">
    <property type="entry name" value="Vps41"/>
</dbReference>
<evidence type="ECO:0000313" key="9">
    <source>
        <dbReference type="Proteomes" id="UP000279259"/>
    </source>
</evidence>
<dbReference type="InterPro" id="IPR057780">
    <property type="entry name" value="Beta-prop_Vps41"/>
</dbReference>
<dbReference type="PANTHER" id="PTHR12616:SF1">
    <property type="entry name" value="VACUOLAR PROTEIN SORTING-ASSOCIATED PROTEIN 41 HOMOLOG"/>
    <property type="match status" value="1"/>
</dbReference>
<dbReference type="GO" id="GO:0005770">
    <property type="term" value="C:late endosome"/>
    <property type="evidence" value="ECO:0007669"/>
    <property type="project" value="UniProtKB-UniRule"/>
</dbReference>
<evidence type="ECO:0000256" key="5">
    <source>
        <dbReference type="PROSITE-ProRule" id="PRU01006"/>
    </source>
</evidence>
<proteinExistence type="inferred from homology"/>
<feature type="compositionally biased region" description="Basic and acidic residues" evidence="6">
    <location>
        <begin position="65"/>
        <end position="77"/>
    </location>
</feature>
<dbReference type="SMART" id="SM00320">
    <property type="entry name" value="WD40"/>
    <property type="match status" value="3"/>
</dbReference>
<feature type="compositionally biased region" description="Low complexity" evidence="6">
    <location>
        <begin position="40"/>
        <end position="50"/>
    </location>
</feature>
<feature type="domain" description="Vps41 beta-propeller" evidence="7">
    <location>
        <begin position="128"/>
        <end position="463"/>
    </location>
</feature>
<dbReference type="GO" id="GO:0034058">
    <property type="term" value="P:endosomal vesicle fusion"/>
    <property type="evidence" value="ECO:0007669"/>
    <property type="project" value="UniProtKB-UniRule"/>
</dbReference>
<dbReference type="GO" id="GO:0009267">
    <property type="term" value="P:cellular response to starvation"/>
    <property type="evidence" value="ECO:0007669"/>
    <property type="project" value="TreeGrafter"/>
</dbReference>